<evidence type="ECO:0000256" key="7">
    <source>
        <dbReference type="RuleBase" id="RU003971"/>
    </source>
</evidence>
<dbReference type="AlphaFoldDB" id="A0A6L2PY72"/>
<keyword evidence="2" id="KW-0645">Protease</keyword>
<keyword evidence="4" id="KW-0378">Hydrolase</keyword>
<evidence type="ECO:0000256" key="2">
    <source>
        <dbReference type="ARBA" id="ARBA00022670"/>
    </source>
</evidence>
<dbReference type="GO" id="GO:0006508">
    <property type="term" value="P:proteolysis"/>
    <property type="evidence" value="ECO:0007669"/>
    <property type="project" value="UniProtKB-KW"/>
</dbReference>
<dbReference type="GO" id="GO:0004197">
    <property type="term" value="F:cysteine-type endopeptidase activity"/>
    <property type="evidence" value="ECO:0007669"/>
    <property type="project" value="InterPro"/>
</dbReference>
<dbReference type="GO" id="GO:0016322">
    <property type="term" value="P:neuron remodeling"/>
    <property type="evidence" value="ECO:0007669"/>
    <property type="project" value="UniProtKB-ARBA"/>
</dbReference>
<dbReference type="InterPro" id="IPR033139">
    <property type="entry name" value="Caspase_cys_AS"/>
</dbReference>
<dbReference type="EMBL" id="BLKM01000550">
    <property type="protein sequence ID" value="GFG35508.1"/>
    <property type="molecule type" value="Genomic_DNA"/>
</dbReference>
<evidence type="ECO:0000256" key="1">
    <source>
        <dbReference type="ARBA" id="ARBA00010134"/>
    </source>
</evidence>
<dbReference type="PROSITE" id="PS50207">
    <property type="entry name" value="CASPASE_P10"/>
    <property type="match status" value="1"/>
</dbReference>
<dbReference type="PANTHER" id="PTHR10454:SF232">
    <property type="entry name" value="AT03047P-RELATED"/>
    <property type="match status" value="1"/>
</dbReference>
<dbReference type="PROSITE" id="PS01122">
    <property type="entry name" value="CASPASE_CYS"/>
    <property type="match status" value="1"/>
</dbReference>
<accession>A0A6L2PY72</accession>
<evidence type="ECO:0000259" key="8">
    <source>
        <dbReference type="PROSITE" id="PS50207"/>
    </source>
</evidence>
<dbReference type="Gene3D" id="3.40.50.1460">
    <property type="match status" value="1"/>
</dbReference>
<dbReference type="PROSITE" id="PS50208">
    <property type="entry name" value="CASPASE_P20"/>
    <property type="match status" value="1"/>
</dbReference>
<comment type="similarity">
    <text evidence="1 7">Belongs to the peptidase C14A family.</text>
</comment>
<dbReference type="FunCoup" id="A0A6L2PY72">
    <property type="interactions" value="932"/>
</dbReference>
<dbReference type="PANTHER" id="PTHR10454">
    <property type="entry name" value="CASPASE"/>
    <property type="match status" value="1"/>
</dbReference>
<reference evidence="11" key="1">
    <citation type="submission" date="2020-01" db="EMBL/GenBank/DDBJ databases">
        <title>Draft genome sequence of the Termite Coptotermes fromosanus.</title>
        <authorList>
            <person name="Itakura S."/>
            <person name="Yosikawa Y."/>
            <person name="Umezawa K."/>
        </authorList>
    </citation>
    <scope>NUCLEOTIDE SEQUENCE [LARGE SCALE GENOMIC DNA]</scope>
</reference>
<dbReference type="InParanoid" id="A0A6L2PY72"/>
<dbReference type="PRINTS" id="PR00376">
    <property type="entry name" value="IL1BCENZYME"/>
</dbReference>
<dbReference type="InterPro" id="IPR029030">
    <property type="entry name" value="Caspase-like_dom_sf"/>
</dbReference>
<keyword evidence="11" id="KW-1185">Reference proteome</keyword>
<evidence type="ECO:0000313" key="11">
    <source>
        <dbReference type="Proteomes" id="UP000502823"/>
    </source>
</evidence>
<dbReference type="PROSITE" id="PS01121">
    <property type="entry name" value="CASPASE_HIS"/>
    <property type="match status" value="1"/>
</dbReference>
<dbReference type="GO" id="GO:0043525">
    <property type="term" value="P:positive regulation of neuron apoptotic process"/>
    <property type="evidence" value="ECO:0007669"/>
    <property type="project" value="TreeGrafter"/>
</dbReference>
<dbReference type="Pfam" id="PF00656">
    <property type="entry name" value="Peptidase_C14"/>
    <property type="match status" value="1"/>
</dbReference>
<dbReference type="InterPro" id="IPR011600">
    <property type="entry name" value="Pept_C14_caspase"/>
</dbReference>
<keyword evidence="6" id="KW-0865">Zymogen</keyword>
<dbReference type="GO" id="GO:1990525">
    <property type="term" value="F:BIR domain binding"/>
    <property type="evidence" value="ECO:0007669"/>
    <property type="project" value="UniProtKB-ARBA"/>
</dbReference>
<keyword evidence="3" id="KW-0053">Apoptosis</keyword>
<evidence type="ECO:0000259" key="9">
    <source>
        <dbReference type="PROSITE" id="PS50208"/>
    </source>
</evidence>
<dbReference type="InterPro" id="IPR015917">
    <property type="entry name" value="Pept_C14A"/>
</dbReference>
<evidence type="ECO:0000313" key="10">
    <source>
        <dbReference type="EMBL" id="GFG35508.1"/>
    </source>
</evidence>
<dbReference type="Proteomes" id="UP000502823">
    <property type="component" value="Unassembled WGS sequence"/>
</dbReference>
<evidence type="ECO:0000256" key="6">
    <source>
        <dbReference type="ARBA" id="ARBA00023145"/>
    </source>
</evidence>
<dbReference type="InterPro" id="IPR002138">
    <property type="entry name" value="Pept_C14_p10"/>
</dbReference>
<gene>
    <name evidence="10" type="ORF">Cfor_09155</name>
</gene>
<dbReference type="CDD" id="cd00032">
    <property type="entry name" value="CASc"/>
    <property type="match status" value="1"/>
</dbReference>
<organism evidence="10 11">
    <name type="scientific">Coptotermes formosanus</name>
    <name type="common">Formosan subterranean termite</name>
    <dbReference type="NCBI Taxonomy" id="36987"/>
    <lineage>
        <taxon>Eukaryota</taxon>
        <taxon>Metazoa</taxon>
        <taxon>Ecdysozoa</taxon>
        <taxon>Arthropoda</taxon>
        <taxon>Hexapoda</taxon>
        <taxon>Insecta</taxon>
        <taxon>Pterygota</taxon>
        <taxon>Neoptera</taxon>
        <taxon>Polyneoptera</taxon>
        <taxon>Dictyoptera</taxon>
        <taxon>Blattodea</taxon>
        <taxon>Blattoidea</taxon>
        <taxon>Termitoidae</taxon>
        <taxon>Rhinotermitidae</taxon>
        <taxon>Coptotermes</taxon>
    </lineage>
</organism>
<dbReference type="GO" id="GO:0045476">
    <property type="term" value="P:nurse cell apoptotic process"/>
    <property type="evidence" value="ECO:0007669"/>
    <property type="project" value="UniProtKB-ARBA"/>
</dbReference>
<dbReference type="SMART" id="SM00115">
    <property type="entry name" value="CASc"/>
    <property type="match status" value="1"/>
</dbReference>
<dbReference type="FunFam" id="3.40.50.1460:FF:000001">
    <property type="entry name" value="Caspase-3 preproprotein"/>
    <property type="match status" value="1"/>
</dbReference>
<comment type="caution">
    <text evidence="10">The sequence shown here is derived from an EMBL/GenBank/DDBJ whole genome shotgun (WGS) entry which is preliminary data.</text>
</comment>
<dbReference type="InterPro" id="IPR016129">
    <property type="entry name" value="Caspase_his_AS"/>
</dbReference>
<keyword evidence="5" id="KW-0788">Thiol protease</keyword>
<evidence type="ECO:0000256" key="5">
    <source>
        <dbReference type="ARBA" id="ARBA00022807"/>
    </source>
</evidence>
<sequence>MQNAIVLPLSGAVACYLYKYVQMVAENRAELQRGKLQADILWPSECTDTENRNWNFKSRSFQCADYDFRLVNCGMPKVADVCHISAKGSGCDRDAEEYNMCHPKRGVALIFNHEKFDHMVPRSGSAKDCSDLSAELKSLSFDVQVYNNLSYAELSDVLMETAGKDHSSADCLLVAVMTHGDPGCLHSRDTDYHVEELWLHFTGDKCSSLIGKPKIFLIQACRGTMVDAGVSVDETDGYCVSYLIPTQADLLIAYSTAEGYYSWRNPRHGSWFIQALCEELRLHGRTRDLLTLLTFVCRRVAIDYHSNVPTDEKMDLKKQIPSITSMLTRLVYFRQDQQK</sequence>
<dbReference type="OrthoDB" id="6116485at2759"/>
<protein>
    <recommendedName>
        <fullName evidence="12">Caspase family p20 domain-containing protein</fullName>
    </recommendedName>
</protein>
<feature type="domain" description="Caspase family p10" evidence="8">
    <location>
        <begin position="240"/>
        <end position="335"/>
    </location>
</feature>
<name>A0A6L2PY72_COPFO</name>
<evidence type="ECO:0000256" key="4">
    <source>
        <dbReference type="ARBA" id="ARBA00022801"/>
    </source>
</evidence>
<dbReference type="InterPro" id="IPR002398">
    <property type="entry name" value="Pept_C14"/>
</dbReference>
<dbReference type="InterPro" id="IPR001309">
    <property type="entry name" value="Pept_C14_p20"/>
</dbReference>
<evidence type="ECO:0000256" key="3">
    <source>
        <dbReference type="ARBA" id="ARBA00022703"/>
    </source>
</evidence>
<feature type="domain" description="Caspase family p20" evidence="9">
    <location>
        <begin position="104"/>
        <end position="225"/>
    </location>
</feature>
<dbReference type="SUPFAM" id="SSF52129">
    <property type="entry name" value="Caspase-like"/>
    <property type="match status" value="1"/>
</dbReference>
<evidence type="ECO:0008006" key="12">
    <source>
        <dbReference type="Google" id="ProtNLM"/>
    </source>
</evidence>
<dbReference type="GO" id="GO:0005737">
    <property type="term" value="C:cytoplasm"/>
    <property type="evidence" value="ECO:0007669"/>
    <property type="project" value="TreeGrafter"/>
</dbReference>
<proteinExistence type="inferred from homology"/>
<dbReference type="GO" id="GO:0045751">
    <property type="term" value="P:negative regulation of Toll signaling pathway"/>
    <property type="evidence" value="ECO:0007669"/>
    <property type="project" value="UniProtKB-ARBA"/>
</dbReference>